<accession>A0A4P9X7U8</accession>
<dbReference type="PANTHER" id="PTHR13124">
    <property type="entry name" value="39S RIBOSOMAL PROTEIN L46, MITOCHONDRIAL PRECURSOR-RELATED"/>
    <property type="match status" value="1"/>
</dbReference>
<evidence type="ECO:0000259" key="2">
    <source>
        <dbReference type="Pfam" id="PF11788"/>
    </source>
</evidence>
<gene>
    <name evidence="3" type="ORF">CXG81DRAFT_25982</name>
</gene>
<dbReference type="InterPro" id="IPR040008">
    <property type="entry name" value="Ribosomal_mL46"/>
</dbReference>
<dbReference type="Proteomes" id="UP000274922">
    <property type="component" value="Unassembled WGS sequence"/>
</dbReference>
<dbReference type="Gene3D" id="3.90.79.10">
    <property type="entry name" value="Nucleoside Triphosphate Pyrophosphohydrolase"/>
    <property type="match status" value="1"/>
</dbReference>
<dbReference type="OrthoDB" id="414075at2759"/>
<dbReference type="GO" id="GO:0003735">
    <property type="term" value="F:structural constituent of ribosome"/>
    <property type="evidence" value="ECO:0007669"/>
    <property type="project" value="InterPro"/>
</dbReference>
<dbReference type="AlphaFoldDB" id="A0A4P9X7U8"/>
<name>A0A4P9X7U8_9FUNG</name>
<dbReference type="STRING" id="1555241.A0A4P9X7U8"/>
<dbReference type="PANTHER" id="PTHR13124:SF12">
    <property type="entry name" value="LARGE RIBOSOMAL SUBUNIT PROTEIN ML46"/>
    <property type="match status" value="1"/>
</dbReference>
<dbReference type="Pfam" id="PF11788">
    <property type="entry name" value="MRP-L46"/>
    <property type="match status" value="1"/>
</dbReference>
<proteinExistence type="predicted"/>
<dbReference type="InterPro" id="IPR015797">
    <property type="entry name" value="NUDIX_hydrolase-like_dom_sf"/>
</dbReference>
<dbReference type="GO" id="GO:0005762">
    <property type="term" value="C:mitochondrial large ribosomal subunit"/>
    <property type="evidence" value="ECO:0007669"/>
    <property type="project" value="TreeGrafter"/>
</dbReference>
<keyword evidence="4" id="KW-1185">Reference proteome</keyword>
<dbReference type="SUPFAM" id="SSF55811">
    <property type="entry name" value="Nudix"/>
    <property type="match status" value="1"/>
</dbReference>
<evidence type="ECO:0000256" key="1">
    <source>
        <dbReference type="SAM" id="MobiDB-lite"/>
    </source>
</evidence>
<protein>
    <recommendedName>
        <fullName evidence="2">Large ribosomal subunit protein mL46 N-terminal domain-containing protein</fullName>
    </recommendedName>
</protein>
<dbReference type="InterPro" id="IPR021757">
    <property type="entry name" value="Ribosomal_mL46_N"/>
</dbReference>
<evidence type="ECO:0000313" key="3">
    <source>
        <dbReference type="EMBL" id="RKP01323.1"/>
    </source>
</evidence>
<organism evidence="3 4">
    <name type="scientific">Caulochytrium protostelioides</name>
    <dbReference type="NCBI Taxonomy" id="1555241"/>
    <lineage>
        <taxon>Eukaryota</taxon>
        <taxon>Fungi</taxon>
        <taxon>Fungi incertae sedis</taxon>
        <taxon>Chytridiomycota</taxon>
        <taxon>Chytridiomycota incertae sedis</taxon>
        <taxon>Chytridiomycetes</taxon>
        <taxon>Caulochytriales</taxon>
        <taxon>Caulochytriaceae</taxon>
        <taxon>Caulochytrium</taxon>
    </lineage>
</organism>
<dbReference type="EMBL" id="ML014176">
    <property type="protein sequence ID" value="RKP01323.1"/>
    <property type="molecule type" value="Genomic_DNA"/>
</dbReference>
<feature type="region of interest" description="Disordered" evidence="1">
    <location>
        <begin position="181"/>
        <end position="203"/>
    </location>
</feature>
<evidence type="ECO:0000313" key="4">
    <source>
        <dbReference type="Proteomes" id="UP000274922"/>
    </source>
</evidence>
<reference evidence="4" key="1">
    <citation type="journal article" date="2018" name="Nat. Microbiol.">
        <title>Leveraging single-cell genomics to expand the fungal tree of life.</title>
        <authorList>
            <person name="Ahrendt S.R."/>
            <person name="Quandt C.A."/>
            <person name="Ciobanu D."/>
            <person name="Clum A."/>
            <person name="Salamov A."/>
            <person name="Andreopoulos B."/>
            <person name="Cheng J.F."/>
            <person name="Woyke T."/>
            <person name="Pelin A."/>
            <person name="Henrissat B."/>
            <person name="Reynolds N.K."/>
            <person name="Benny G.L."/>
            <person name="Smith M.E."/>
            <person name="James T.Y."/>
            <person name="Grigoriev I.V."/>
        </authorList>
    </citation>
    <scope>NUCLEOTIDE SEQUENCE [LARGE SCALE GENOMIC DNA]</scope>
    <source>
        <strain evidence="4">ATCC 52028</strain>
    </source>
</reference>
<sequence>MSSGRWVARWTPKPSAWRRAAVRNLATTPASPSPAPAPSAKPAAELLVGLLVTRAPIVTPAPHPFVTAYHNYRASLSNVQARPVPEPFYFKQGSLAAQRWQAAQTAAADAFAAANDGRRPETFWGNNRALAKPYDTETETVTIHPRDTDAANTAYTDLNRRQDEHLYLALRDETADGAWRLPTTPLRRGSASASSGGAGEHEGETLAAAAQRLLDEELGAKAQRAETWVVGELPVAVQLKDAPAPTFFLKSHLLGGTLVAPSDAPASSAFGWFTAEELASRLPPQTWEAVQHVTSSTAPEAV</sequence>
<feature type="domain" description="Large ribosomal subunit protein mL46 N-terminal" evidence="2">
    <location>
        <begin position="46"/>
        <end position="111"/>
    </location>
</feature>